<reference evidence="1 2" key="1">
    <citation type="journal article" date="2019" name="Sci. Rep.">
        <title>Orb-weaving spider Araneus ventricosus genome elucidates the spidroin gene catalogue.</title>
        <authorList>
            <person name="Kono N."/>
            <person name="Nakamura H."/>
            <person name="Ohtoshi R."/>
            <person name="Moran D.A.P."/>
            <person name="Shinohara A."/>
            <person name="Yoshida Y."/>
            <person name="Fujiwara M."/>
            <person name="Mori M."/>
            <person name="Tomita M."/>
            <person name="Arakawa K."/>
        </authorList>
    </citation>
    <scope>NUCLEOTIDE SEQUENCE [LARGE SCALE GENOMIC DNA]</scope>
</reference>
<proteinExistence type="predicted"/>
<comment type="caution">
    <text evidence="1">The sequence shown here is derived from an EMBL/GenBank/DDBJ whole genome shotgun (WGS) entry which is preliminary data.</text>
</comment>
<sequence length="101" mass="11298">MTKSRMDHRDSEEIPTSKCMYACDNLVTLGSAVCSVDRRQTDKAGGFHDIPSNSPQMFVCVLDRFGNSGSQQSVLVVRQNSRQNGFHEILVIPTLQMYVCL</sequence>
<name>A0A4Y2TTI1_ARAVE</name>
<evidence type="ECO:0000313" key="1">
    <source>
        <dbReference type="EMBL" id="GBO03848.1"/>
    </source>
</evidence>
<keyword evidence="2" id="KW-1185">Reference proteome</keyword>
<protein>
    <submittedName>
        <fullName evidence="1">Uncharacterized protein</fullName>
    </submittedName>
</protein>
<organism evidence="1 2">
    <name type="scientific">Araneus ventricosus</name>
    <name type="common">Orbweaver spider</name>
    <name type="synonym">Epeira ventricosa</name>
    <dbReference type="NCBI Taxonomy" id="182803"/>
    <lineage>
        <taxon>Eukaryota</taxon>
        <taxon>Metazoa</taxon>
        <taxon>Ecdysozoa</taxon>
        <taxon>Arthropoda</taxon>
        <taxon>Chelicerata</taxon>
        <taxon>Arachnida</taxon>
        <taxon>Araneae</taxon>
        <taxon>Araneomorphae</taxon>
        <taxon>Entelegynae</taxon>
        <taxon>Araneoidea</taxon>
        <taxon>Araneidae</taxon>
        <taxon>Araneus</taxon>
    </lineage>
</organism>
<dbReference type="AlphaFoldDB" id="A0A4Y2TTI1"/>
<dbReference type="EMBL" id="BGPR01031021">
    <property type="protein sequence ID" value="GBO03848.1"/>
    <property type="molecule type" value="Genomic_DNA"/>
</dbReference>
<gene>
    <name evidence="1" type="ORF">AVEN_25706_1</name>
</gene>
<accession>A0A4Y2TTI1</accession>
<dbReference type="Proteomes" id="UP000499080">
    <property type="component" value="Unassembled WGS sequence"/>
</dbReference>
<evidence type="ECO:0000313" key="2">
    <source>
        <dbReference type="Proteomes" id="UP000499080"/>
    </source>
</evidence>